<sequence>MNCSSQEVCRVLQQYDHILLTAHVSPDGDAIGSLLALGYWLTQEGRQAVMVIDDDIDDKFSFLEGIDQIRKPADIVTDASWLTVILDATSPNRTGGVTDLIKGKILNIDHHISNDHFADWEYIRPDFAATGEILTDLFTGWKASISPAMADALYMAVATDCGFFKFSNTTGNTLRMAAVLVDCGARPNCISEHLEAQSMVKLHALSEVLRHIELFDDKHVAGITFTPEVLKYTGEHTGSYIDYARNVKGVDVAFTVKYISAQETRVSLRSKTVDVNAIAAVFGGGGHVRAAGCTIYEPLLTAKKMVVKEIIGHK</sequence>
<dbReference type="FunCoup" id="A0A0J6WUS4">
    <property type="interactions" value="74"/>
</dbReference>
<evidence type="ECO:0000313" key="4">
    <source>
        <dbReference type="Proteomes" id="UP000036503"/>
    </source>
</evidence>
<dbReference type="GO" id="GO:0003676">
    <property type="term" value="F:nucleic acid binding"/>
    <property type="evidence" value="ECO:0007669"/>
    <property type="project" value="InterPro"/>
</dbReference>
<dbReference type="AlphaFoldDB" id="A0A0J6WUS4"/>
<protein>
    <submittedName>
        <fullName evidence="3">RNA-binding protein</fullName>
    </submittedName>
</protein>
<dbReference type="InterPro" id="IPR001667">
    <property type="entry name" value="DDH_dom"/>
</dbReference>
<dbReference type="InterPro" id="IPR038763">
    <property type="entry name" value="DHH_sf"/>
</dbReference>
<comment type="caution">
    <text evidence="3">The sequence shown here is derived from an EMBL/GenBank/DDBJ whole genome shotgun (WGS) entry which is preliminary data.</text>
</comment>
<dbReference type="InParanoid" id="A0A0J6WUS4"/>
<dbReference type="SUPFAM" id="SSF64182">
    <property type="entry name" value="DHH phosphoesterases"/>
    <property type="match status" value="1"/>
</dbReference>
<dbReference type="Gene3D" id="3.10.310.30">
    <property type="match status" value="1"/>
</dbReference>
<dbReference type="InterPro" id="IPR051319">
    <property type="entry name" value="Oligoribo/pAp-PDE_c-di-AMP_PDE"/>
</dbReference>
<reference evidence="3 4" key="1">
    <citation type="submission" date="2015-06" db="EMBL/GenBank/DDBJ databases">
        <title>Draft genome sequence of beer spoilage bacterium Megasphaera cerevisiae type strain 20462.</title>
        <authorList>
            <person name="Kutumbaka K."/>
            <person name="Pasmowitz J."/>
            <person name="Mategko J."/>
            <person name="Reyes D."/>
            <person name="Friedrich A."/>
            <person name="Han S."/>
            <person name="Martens-Habbena W."/>
            <person name="Neal-McKinney J."/>
            <person name="Janagama H.K."/>
            <person name="Nadala C."/>
            <person name="Samadpour M."/>
        </authorList>
    </citation>
    <scope>NUCLEOTIDE SEQUENCE [LARGE SCALE GENOMIC DNA]</scope>
    <source>
        <strain evidence="3 4">DSM 20462</strain>
    </source>
</reference>
<feature type="domain" description="DDH" evidence="1">
    <location>
        <begin position="18"/>
        <end position="156"/>
    </location>
</feature>
<proteinExistence type="predicted"/>
<dbReference type="Pfam" id="PF01368">
    <property type="entry name" value="DHH"/>
    <property type="match status" value="1"/>
</dbReference>
<dbReference type="OrthoDB" id="9803668at2"/>
<dbReference type="Pfam" id="PF02272">
    <property type="entry name" value="DHHA1"/>
    <property type="match status" value="1"/>
</dbReference>
<dbReference type="InterPro" id="IPR003156">
    <property type="entry name" value="DHHA1_dom"/>
</dbReference>
<dbReference type="PATRIC" id="fig|1122219.3.peg.1489"/>
<organism evidence="3 4">
    <name type="scientific">Megasphaera cerevisiae DSM 20462</name>
    <dbReference type="NCBI Taxonomy" id="1122219"/>
    <lineage>
        <taxon>Bacteria</taxon>
        <taxon>Bacillati</taxon>
        <taxon>Bacillota</taxon>
        <taxon>Negativicutes</taxon>
        <taxon>Veillonellales</taxon>
        <taxon>Veillonellaceae</taxon>
        <taxon>Megasphaera</taxon>
    </lineage>
</organism>
<dbReference type="Proteomes" id="UP000036503">
    <property type="component" value="Unassembled WGS sequence"/>
</dbReference>
<evidence type="ECO:0000313" key="3">
    <source>
        <dbReference type="EMBL" id="KMO86299.1"/>
    </source>
</evidence>
<accession>A0A0J6WUS4</accession>
<dbReference type="EMBL" id="LEKT01000027">
    <property type="protein sequence ID" value="KMO86299.1"/>
    <property type="molecule type" value="Genomic_DNA"/>
</dbReference>
<keyword evidence="4" id="KW-1185">Reference proteome</keyword>
<evidence type="ECO:0000259" key="1">
    <source>
        <dbReference type="Pfam" id="PF01368"/>
    </source>
</evidence>
<dbReference type="PANTHER" id="PTHR47618">
    <property type="entry name" value="BIFUNCTIONAL OLIGORIBONUCLEASE AND PAP PHOSPHATASE NRNA"/>
    <property type="match status" value="1"/>
</dbReference>
<gene>
    <name evidence="3" type="ORF">AB840_08925</name>
</gene>
<dbReference type="RefSeq" id="WP_048514509.1">
    <property type="nucleotide sequence ID" value="NZ_FUXD01000004.1"/>
</dbReference>
<dbReference type="PANTHER" id="PTHR47618:SF1">
    <property type="entry name" value="BIFUNCTIONAL OLIGORIBONUCLEASE AND PAP PHOSPHATASE NRNA"/>
    <property type="match status" value="1"/>
</dbReference>
<dbReference type="Gene3D" id="3.90.1640.10">
    <property type="entry name" value="inorganic pyrophosphatase (n-terminal core)"/>
    <property type="match status" value="1"/>
</dbReference>
<feature type="domain" description="DHHA1" evidence="2">
    <location>
        <begin position="231"/>
        <end position="297"/>
    </location>
</feature>
<dbReference type="STRING" id="39029.BSR42_08960"/>
<evidence type="ECO:0000259" key="2">
    <source>
        <dbReference type="Pfam" id="PF02272"/>
    </source>
</evidence>
<name>A0A0J6WUS4_9FIRM</name>